<evidence type="ECO:0000256" key="4">
    <source>
        <dbReference type="ARBA" id="ARBA00012583"/>
    </source>
</evidence>
<evidence type="ECO:0000256" key="8">
    <source>
        <dbReference type="ARBA" id="ARBA00022824"/>
    </source>
</evidence>
<dbReference type="AlphaFoldDB" id="A0A937R577"/>
<accession>A0A937R577</accession>
<dbReference type="InterPro" id="IPR035518">
    <property type="entry name" value="DPG_synthase"/>
</dbReference>
<evidence type="ECO:0000256" key="1">
    <source>
        <dbReference type="ARBA" id="ARBA00004389"/>
    </source>
</evidence>
<dbReference type="PANTHER" id="PTHR10859:SF91">
    <property type="entry name" value="DOLICHYL-PHOSPHATE BETA-GLUCOSYLTRANSFERASE"/>
    <property type="match status" value="1"/>
</dbReference>
<proteinExistence type="inferred from homology"/>
<dbReference type="InterPro" id="IPR001173">
    <property type="entry name" value="Glyco_trans_2-like"/>
</dbReference>
<evidence type="ECO:0000256" key="7">
    <source>
        <dbReference type="ARBA" id="ARBA00022692"/>
    </source>
</evidence>
<sequence length="301" mass="31651">MDRVAVSVVIPAYNEARRLPRSLPLLTAALREVPGSEVIIVDDGSLDGTAAVAAGLLRSLPGSRVIRLPWNSGKGAAIRVGVAAAAGDAIVFMDADLASDVSDLPALLAALEHAEVALGSRRIGVGADRTRTRQLGSWAFNQLARSITDLDIADTQCGFKAFRNAEAKVLFSLSRATGFGFDVEVLSLARSLGYRIVEVPVRWTEEPGGTFRIIRHTPAMIVDLARARRHTHRPDRPPAARPVEPLGGLTGYPGRHDDPAGASRARDERTPGGPAGEGAVLPADPHANGTVAARRVGPGLG</sequence>
<keyword evidence="16" id="KW-1185">Reference proteome</keyword>
<comment type="similarity">
    <text evidence="3">Belongs to the glycosyltransferase 2 family.</text>
</comment>
<feature type="compositionally biased region" description="Basic and acidic residues" evidence="13">
    <location>
        <begin position="254"/>
        <end position="270"/>
    </location>
</feature>
<keyword evidence="11" id="KW-0472">Membrane</keyword>
<keyword evidence="9" id="KW-0735">Signal-anchor</keyword>
<evidence type="ECO:0000256" key="12">
    <source>
        <dbReference type="ARBA" id="ARBA00045097"/>
    </source>
</evidence>
<organism evidence="15 16">
    <name type="scientific">Frankia nepalensis</name>
    <dbReference type="NCBI Taxonomy" id="1836974"/>
    <lineage>
        <taxon>Bacteria</taxon>
        <taxon>Bacillati</taxon>
        <taxon>Actinomycetota</taxon>
        <taxon>Actinomycetes</taxon>
        <taxon>Frankiales</taxon>
        <taxon>Frankiaceae</taxon>
        <taxon>Frankia</taxon>
    </lineage>
</organism>
<evidence type="ECO:0000313" key="16">
    <source>
        <dbReference type="Proteomes" id="UP000604475"/>
    </source>
</evidence>
<gene>
    <name evidence="15" type="ORF">I7412_01995</name>
</gene>
<comment type="subcellular location">
    <subcellularLocation>
        <location evidence="1">Endoplasmic reticulum membrane</location>
        <topology evidence="1">Single-pass membrane protein</topology>
    </subcellularLocation>
</comment>
<dbReference type="InterPro" id="IPR029044">
    <property type="entry name" value="Nucleotide-diphossugar_trans"/>
</dbReference>
<name>A0A937R577_9ACTN</name>
<keyword evidence="10" id="KW-1133">Transmembrane helix</keyword>
<feature type="domain" description="Glycosyltransferase 2-like" evidence="14">
    <location>
        <begin position="7"/>
        <end position="164"/>
    </location>
</feature>
<evidence type="ECO:0000313" key="15">
    <source>
        <dbReference type="EMBL" id="MBL7625968.1"/>
    </source>
</evidence>
<comment type="caution">
    <text evidence="15">The sequence shown here is derived from an EMBL/GenBank/DDBJ whole genome shotgun (WGS) entry which is preliminary data.</text>
</comment>
<evidence type="ECO:0000256" key="3">
    <source>
        <dbReference type="ARBA" id="ARBA00006739"/>
    </source>
</evidence>
<dbReference type="PANTHER" id="PTHR10859">
    <property type="entry name" value="GLYCOSYL TRANSFERASE"/>
    <property type="match status" value="1"/>
</dbReference>
<evidence type="ECO:0000256" key="2">
    <source>
        <dbReference type="ARBA" id="ARBA00004922"/>
    </source>
</evidence>
<dbReference type="Proteomes" id="UP000604475">
    <property type="component" value="Unassembled WGS sequence"/>
</dbReference>
<evidence type="ECO:0000256" key="11">
    <source>
        <dbReference type="ARBA" id="ARBA00023136"/>
    </source>
</evidence>
<evidence type="ECO:0000256" key="10">
    <source>
        <dbReference type="ARBA" id="ARBA00022989"/>
    </source>
</evidence>
<evidence type="ECO:0000259" key="14">
    <source>
        <dbReference type="Pfam" id="PF00535"/>
    </source>
</evidence>
<dbReference type="SUPFAM" id="SSF53448">
    <property type="entry name" value="Nucleotide-diphospho-sugar transferases"/>
    <property type="match status" value="1"/>
</dbReference>
<evidence type="ECO:0000256" key="6">
    <source>
        <dbReference type="ARBA" id="ARBA00022679"/>
    </source>
</evidence>
<dbReference type="Gene3D" id="3.90.550.10">
    <property type="entry name" value="Spore Coat Polysaccharide Biosynthesis Protein SpsA, Chain A"/>
    <property type="match status" value="1"/>
</dbReference>
<evidence type="ECO:0000256" key="5">
    <source>
        <dbReference type="ARBA" id="ARBA00022676"/>
    </source>
</evidence>
<dbReference type="GO" id="GO:0004581">
    <property type="term" value="F:dolichyl-phosphate beta-glucosyltransferase activity"/>
    <property type="evidence" value="ECO:0007669"/>
    <property type="project" value="UniProtKB-EC"/>
</dbReference>
<protein>
    <recommendedName>
        <fullName evidence="4">dolichyl-phosphate beta-glucosyltransferase</fullName>
        <ecNumber evidence="4">2.4.1.117</ecNumber>
    </recommendedName>
</protein>
<dbReference type="EMBL" id="JAEACQ010000122">
    <property type="protein sequence ID" value="MBL7625968.1"/>
    <property type="molecule type" value="Genomic_DNA"/>
</dbReference>
<keyword evidence="6" id="KW-0808">Transferase</keyword>
<dbReference type="EC" id="2.4.1.117" evidence="4"/>
<comment type="catalytic activity">
    <reaction evidence="12">
        <text>a di-trans,poly-cis-dolichyl phosphate + UDP-alpha-D-glucose = a di-trans,poly-cis-dolichyl beta-D-glucosyl phosphate + UDP</text>
        <dbReference type="Rhea" id="RHEA:15401"/>
        <dbReference type="Rhea" id="RHEA-COMP:19498"/>
        <dbReference type="Rhea" id="RHEA-COMP:19502"/>
        <dbReference type="ChEBI" id="CHEBI:57525"/>
        <dbReference type="ChEBI" id="CHEBI:57683"/>
        <dbReference type="ChEBI" id="CHEBI:58223"/>
        <dbReference type="ChEBI" id="CHEBI:58885"/>
        <dbReference type="EC" id="2.4.1.117"/>
    </reaction>
    <physiologicalReaction direction="left-to-right" evidence="12">
        <dbReference type="Rhea" id="RHEA:15402"/>
    </physiologicalReaction>
</comment>
<keyword evidence="7" id="KW-0812">Transmembrane</keyword>
<dbReference type="CDD" id="cd04188">
    <property type="entry name" value="DPG_synthase"/>
    <property type="match status" value="1"/>
</dbReference>
<keyword evidence="5" id="KW-0328">Glycosyltransferase</keyword>
<dbReference type="Pfam" id="PF00535">
    <property type="entry name" value="Glycos_transf_2"/>
    <property type="match status" value="1"/>
</dbReference>
<feature type="region of interest" description="Disordered" evidence="13">
    <location>
        <begin position="229"/>
        <end position="301"/>
    </location>
</feature>
<keyword evidence="8" id="KW-0256">Endoplasmic reticulum</keyword>
<evidence type="ECO:0000256" key="13">
    <source>
        <dbReference type="SAM" id="MobiDB-lite"/>
    </source>
</evidence>
<dbReference type="GO" id="GO:0006487">
    <property type="term" value="P:protein N-linked glycosylation"/>
    <property type="evidence" value="ECO:0007669"/>
    <property type="project" value="TreeGrafter"/>
</dbReference>
<comment type="pathway">
    <text evidence="2">Protein modification; protein glycosylation.</text>
</comment>
<reference evidence="15" key="1">
    <citation type="submission" date="2020-12" db="EMBL/GenBank/DDBJ databases">
        <title>Genomic characterization of non-nitrogen-fixing Frankia strains.</title>
        <authorList>
            <person name="Carlos-Shanley C."/>
            <person name="Guerra T."/>
            <person name="Hahn D."/>
        </authorList>
    </citation>
    <scope>NUCLEOTIDE SEQUENCE</scope>
    <source>
        <strain evidence="15">CN6</strain>
    </source>
</reference>
<evidence type="ECO:0000256" key="9">
    <source>
        <dbReference type="ARBA" id="ARBA00022968"/>
    </source>
</evidence>